<evidence type="ECO:0000313" key="1">
    <source>
        <dbReference type="EMBL" id="EQB59435.1"/>
    </source>
</evidence>
<organism evidence="1 2">
    <name type="scientific">Colletotrichum gloeosporioides (strain Cg-14)</name>
    <name type="common">Anthracnose fungus</name>
    <name type="synonym">Glomerella cingulata</name>
    <dbReference type="NCBI Taxonomy" id="1237896"/>
    <lineage>
        <taxon>Eukaryota</taxon>
        <taxon>Fungi</taxon>
        <taxon>Dikarya</taxon>
        <taxon>Ascomycota</taxon>
        <taxon>Pezizomycotina</taxon>
        <taxon>Sordariomycetes</taxon>
        <taxon>Hypocreomycetidae</taxon>
        <taxon>Glomerellales</taxon>
        <taxon>Glomerellaceae</taxon>
        <taxon>Colletotrichum</taxon>
        <taxon>Colletotrichum gloeosporioides species complex</taxon>
    </lineage>
</organism>
<dbReference type="EMBL" id="AMYD01000048">
    <property type="protein sequence ID" value="EQB59435.1"/>
    <property type="molecule type" value="Genomic_DNA"/>
</dbReference>
<proteinExistence type="predicted"/>
<gene>
    <name evidence="1" type="ORF">CGLO_00174</name>
</gene>
<comment type="caution">
    <text evidence="1">The sequence shown here is derived from an EMBL/GenBank/DDBJ whole genome shotgun (WGS) entry which is preliminary data.</text>
</comment>
<accession>T0MEF4</accession>
<reference evidence="2" key="1">
    <citation type="journal article" date="2013" name="Mol. Plant Microbe Interact.">
        <title>Global aspects of pacC regulation of pathogenicity genes in Colletotrichum gloeosporioides as revealed by transcriptome analysis.</title>
        <authorList>
            <person name="Alkan N."/>
            <person name="Meng X."/>
            <person name="Friedlander G."/>
            <person name="Reuveni E."/>
            <person name="Sukno S."/>
            <person name="Sherman A."/>
            <person name="Thon M."/>
            <person name="Fluhr R."/>
            <person name="Prusky D."/>
        </authorList>
    </citation>
    <scope>NUCLEOTIDE SEQUENCE [LARGE SCALE GENOMIC DNA]</scope>
    <source>
        <strain evidence="2">Cg-14</strain>
    </source>
</reference>
<evidence type="ECO:0000313" key="2">
    <source>
        <dbReference type="Proteomes" id="UP000015530"/>
    </source>
</evidence>
<protein>
    <submittedName>
        <fullName evidence="1">Uncharacterized protein</fullName>
    </submittedName>
</protein>
<dbReference type="HOGENOM" id="CLU_2978970_0_0_1"/>
<sequence length="58" mass="6901">MQTQLPMFRLLTSPDEQSRICRAKTMYHEVVCMSLLARFSSHELNRLFGEQVARRCHF</sequence>
<dbReference type="AlphaFoldDB" id="T0MEF4"/>
<name>T0MEF4_COLGC</name>
<dbReference type="Proteomes" id="UP000015530">
    <property type="component" value="Unassembled WGS sequence"/>
</dbReference>